<dbReference type="OrthoDB" id="5516776at2"/>
<dbReference type="NCBIfam" id="TIGR02359">
    <property type="entry name" value="thiW"/>
    <property type="match status" value="1"/>
</dbReference>
<keyword evidence="3" id="KW-1185">Reference proteome</keyword>
<evidence type="ECO:0000313" key="3">
    <source>
        <dbReference type="Proteomes" id="UP000242084"/>
    </source>
</evidence>
<dbReference type="InterPro" id="IPR012652">
    <property type="entry name" value="ThiW"/>
</dbReference>
<accession>A0A239ZFU3</accession>
<gene>
    <name evidence="2" type="ORF">SAMEA4384403_01501</name>
</gene>
<keyword evidence="1" id="KW-0472">Membrane</keyword>
<evidence type="ECO:0000256" key="1">
    <source>
        <dbReference type="SAM" id="Phobius"/>
    </source>
</evidence>
<feature type="transmembrane region" description="Helical" evidence="1">
    <location>
        <begin position="38"/>
        <end position="59"/>
    </location>
</feature>
<proteinExistence type="predicted"/>
<dbReference type="Proteomes" id="UP000242084">
    <property type="component" value="Chromosome 1"/>
</dbReference>
<keyword evidence="1" id="KW-1133">Transmembrane helix</keyword>
<dbReference type="KEGG" id="sste:SAMEA4384403_1501"/>
<feature type="transmembrane region" description="Helical" evidence="1">
    <location>
        <begin position="6"/>
        <end position="26"/>
    </location>
</feature>
<organism evidence="2 3">
    <name type="scientific">Mammaliicoccus stepanovicii</name>
    <dbReference type="NCBI Taxonomy" id="643214"/>
    <lineage>
        <taxon>Bacteria</taxon>
        <taxon>Bacillati</taxon>
        <taxon>Bacillota</taxon>
        <taxon>Bacilli</taxon>
        <taxon>Bacillales</taxon>
        <taxon>Staphylococcaceae</taxon>
        <taxon>Mammaliicoccus</taxon>
    </lineage>
</organism>
<sequence>MNKTKLMTLTALLTAINVTLSTFITIPIGPIKAMPMQHLINVICAVILGPWYGLLQALLSSTVRNILGIGTIFAFPGSMIGVLLASLLYKYRRKLYLASLGEVVGTGVIGSIVCIPISWLLGFGNLAFWPLFISFLLSSLFGAIASYIILISFERRGILKHYIR</sequence>
<dbReference type="Pfam" id="PF09512">
    <property type="entry name" value="ThiW"/>
    <property type="match status" value="1"/>
</dbReference>
<dbReference type="PIRSF" id="PIRSF024534">
    <property type="entry name" value="ThiW"/>
    <property type="match status" value="1"/>
</dbReference>
<dbReference type="AlphaFoldDB" id="A0A239ZFU3"/>
<feature type="transmembrane region" description="Helical" evidence="1">
    <location>
        <begin position="127"/>
        <end position="150"/>
    </location>
</feature>
<feature type="transmembrane region" description="Helical" evidence="1">
    <location>
        <begin position="65"/>
        <end position="88"/>
    </location>
</feature>
<protein>
    <submittedName>
        <fullName evidence="2">Substrate-specific component ThiW of thiazole ECF transporter</fullName>
    </submittedName>
</protein>
<dbReference type="RefSeq" id="WP_095088235.1">
    <property type="nucleotide sequence ID" value="NZ_BMDM01000005.1"/>
</dbReference>
<reference evidence="2 3" key="1">
    <citation type="submission" date="2017-06" db="EMBL/GenBank/DDBJ databases">
        <authorList>
            <consortium name="Pathogen Informatics"/>
        </authorList>
    </citation>
    <scope>NUCLEOTIDE SEQUENCE [LARGE SCALE GENOMIC DNA]</scope>
    <source>
        <strain evidence="2 3">NCTC13839</strain>
    </source>
</reference>
<feature type="transmembrane region" description="Helical" evidence="1">
    <location>
        <begin position="95"/>
        <end position="121"/>
    </location>
</feature>
<name>A0A239ZFU3_9STAP</name>
<evidence type="ECO:0000313" key="2">
    <source>
        <dbReference type="EMBL" id="SNV69919.1"/>
    </source>
</evidence>
<dbReference type="Gene3D" id="1.10.1760.20">
    <property type="match status" value="1"/>
</dbReference>
<dbReference type="EMBL" id="LT906462">
    <property type="protein sequence ID" value="SNV69919.1"/>
    <property type="molecule type" value="Genomic_DNA"/>
</dbReference>
<keyword evidence="1" id="KW-0812">Transmembrane</keyword>